<proteinExistence type="predicted"/>
<name>A0A811UKP0_CERCA</name>
<dbReference type="AlphaFoldDB" id="A0A811UKP0"/>
<keyword evidence="2" id="KW-1185">Reference proteome</keyword>
<dbReference type="Proteomes" id="UP000606786">
    <property type="component" value="Unassembled WGS sequence"/>
</dbReference>
<reference evidence="1" key="1">
    <citation type="submission" date="2020-11" db="EMBL/GenBank/DDBJ databases">
        <authorList>
            <person name="Whitehead M."/>
        </authorList>
    </citation>
    <scope>NUCLEOTIDE SEQUENCE</scope>
    <source>
        <strain evidence="1">EGII</strain>
    </source>
</reference>
<sequence length="75" mass="8985">MNNLKYKMIFRVIRNFNNITILLYCFRIVSKLQDKSPESAFNETIAKLEVSSNEVSRSFVSNLHYQHLIWLKNFE</sequence>
<evidence type="ECO:0000313" key="1">
    <source>
        <dbReference type="EMBL" id="CAD6999609.1"/>
    </source>
</evidence>
<evidence type="ECO:0000313" key="2">
    <source>
        <dbReference type="Proteomes" id="UP000606786"/>
    </source>
</evidence>
<dbReference type="EMBL" id="CAJHJT010000012">
    <property type="protein sequence ID" value="CAD6999609.1"/>
    <property type="molecule type" value="Genomic_DNA"/>
</dbReference>
<protein>
    <submittedName>
        <fullName evidence="1">(Mediterranean fruit fly) hypothetical protein</fullName>
    </submittedName>
</protein>
<organism evidence="1 2">
    <name type="scientific">Ceratitis capitata</name>
    <name type="common">Mediterranean fruit fly</name>
    <name type="synonym">Tephritis capitata</name>
    <dbReference type="NCBI Taxonomy" id="7213"/>
    <lineage>
        <taxon>Eukaryota</taxon>
        <taxon>Metazoa</taxon>
        <taxon>Ecdysozoa</taxon>
        <taxon>Arthropoda</taxon>
        <taxon>Hexapoda</taxon>
        <taxon>Insecta</taxon>
        <taxon>Pterygota</taxon>
        <taxon>Neoptera</taxon>
        <taxon>Endopterygota</taxon>
        <taxon>Diptera</taxon>
        <taxon>Brachycera</taxon>
        <taxon>Muscomorpha</taxon>
        <taxon>Tephritoidea</taxon>
        <taxon>Tephritidae</taxon>
        <taxon>Ceratitis</taxon>
        <taxon>Ceratitis</taxon>
    </lineage>
</organism>
<accession>A0A811UKP0</accession>
<feature type="non-terminal residue" evidence="1">
    <location>
        <position position="75"/>
    </location>
</feature>
<comment type="caution">
    <text evidence="1">The sequence shown here is derived from an EMBL/GenBank/DDBJ whole genome shotgun (WGS) entry which is preliminary data.</text>
</comment>
<gene>
    <name evidence="1" type="ORF">CCAP1982_LOCUS8132</name>
</gene>